<comment type="caution">
    <text evidence="1">The sequence shown here is derived from an EMBL/GenBank/DDBJ whole genome shotgun (WGS) entry which is preliminary data.</text>
</comment>
<evidence type="ECO:0000313" key="1">
    <source>
        <dbReference type="EMBL" id="MFC7359410.1"/>
    </source>
</evidence>
<dbReference type="RefSeq" id="WP_255889501.1">
    <property type="nucleotide sequence ID" value="NZ_JAFMZM010000002.1"/>
</dbReference>
<name>A0ABW2N030_9ACTN</name>
<evidence type="ECO:0008006" key="3">
    <source>
        <dbReference type="Google" id="ProtNLM"/>
    </source>
</evidence>
<gene>
    <name evidence="1" type="ORF">ACFQO6_03935</name>
</gene>
<keyword evidence="2" id="KW-1185">Reference proteome</keyword>
<dbReference type="Proteomes" id="UP001596524">
    <property type="component" value="Unassembled WGS sequence"/>
</dbReference>
<proteinExistence type="predicted"/>
<reference evidence="2" key="1">
    <citation type="journal article" date="2019" name="Int. J. Syst. Evol. Microbiol.">
        <title>The Global Catalogue of Microorganisms (GCM) 10K type strain sequencing project: providing services to taxonomists for standard genome sequencing and annotation.</title>
        <authorList>
            <consortium name="The Broad Institute Genomics Platform"/>
            <consortium name="The Broad Institute Genome Sequencing Center for Infectious Disease"/>
            <person name="Wu L."/>
            <person name="Ma J."/>
        </authorList>
    </citation>
    <scope>NUCLEOTIDE SEQUENCE [LARGE SCALE GENOMIC DNA]</scope>
    <source>
        <strain evidence="2">FCH27</strain>
    </source>
</reference>
<dbReference type="EMBL" id="JBHTCH010000004">
    <property type="protein sequence ID" value="MFC7359410.1"/>
    <property type="molecule type" value="Genomic_DNA"/>
</dbReference>
<organism evidence="1 2">
    <name type="scientific">Nocardioides astragali</name>
    <dbReference type="NCBI Taxonomy" id="1776736"/>
    <lineage>
        <taxon>Bacteria</taxon>
        <taxon>Bacillati</taxon>
        <taxon>Actinomycetota</taxon>
        <taxon>Actinomycetes</taxon>
        <taxon>Propionibacteriales</taxon>
        <taxon>Nocardioidaceae</taxon>
        <taxon>Nocardioides</taxon>
    </lineage>
</organism>
<sequence>MNDQNPTVSALTVASLLVDTEPYLSCDDCFERMDQYVERRLADRHHDDLEMTTHLAGCGVCAEEADALEALLREDAQ</sequence>
<evidence type="ECO:0000313" key="2">
    <source>
        <dbReference type="Proteomes" id="UP001596524"/>
    </source>
</evidence>
<accession>A0ABW2N030</accession>
<protein>
    <recommendedName>
        <fullName evidence="3">Zf-HC2 domain-containing protein</fullName>
    </recommendedName>
</protein>